<keyword evidence="3" id="KW-0812">Transmembrane</keyword>
<feature type="coiled-coil region" evidence="2">
    <location>
        <begin position="70"/>
        <end position="104"/>
    </location>
</feature>
<dbReference type="EMBL" id="CP001344">
    <property type="protein sequence ID" value="ACL43086.1"/>
    <property type="molecule type" value="Genomic_DNA"/>
</dbReference>
<evidence type="ECO:0000256" key="1">
    <source>
        <dbReference type="ARBA" id="ARBA00022801"/>
    </source>
</evidence>
<proteinExistence type="predicted"/>
<dbReference type="Gene3D" id="3.60.40.10">
    <property type="entry name" value="PPM-type phosphatase domain"/>
    <property type="match status" value="1"/>
</dbReference>
<dbReference type="SUPFAM" id="SSF81606">
    <property type="entry name" value="PP2C-like"/>
    <property type="match status" value="1"/>
</dbReference>
<organism evidence="5">
    <name type="scientific">Cyanothece sp. (strain PCC 7425 / ATCC 29141)</name>
    <dbReference type="NCBI Taxonomy" id="395961"/>
    <lineage>
        <taxon>Bacteria</taxon>
        <taxon>Bacillati</taxon>
        <taxon>Cyanobacteriota</taxon>
        <taxon>Cyanophyceae</taxon>
        <taxon>Gomontiellales</taxon>
        <taxon>Cyanothecaceae</taxon>
        <taxon>Cyanothece</taxon>
    </lineage>
</organism>
<dbReference type="AlphaFoldDB" id="B8HV39"/>
<keyword evidence="3" id="KW-0472">Membrane</keyword>
<evidence type="ECO:0000256" key="2">
    <source>
        <dbReference type="SAM" id="Coils"/>
    </source>
</evidence>
<dbReference type="InterPro" id="IPR052016">
    <property type="entry name" value="Bact_Sigma-Reg"/>
</dbReference>
<sequence>MVLIAIGISQMIALTELQAGLGLIIWISITAYICNLIIAKSLKETPQPFKSSLEETEAADSTGKSTTATIEDLKINLHDLETKLKETTEILEQTQAIKQRMESELKIGRSVQMNVLTLTLPNLLKRKDIELDAILLPAREVGGDFYDFYIFREQESYLFEQNTCCFCIGDVSGKGVPAALFMAAIKTLMKAEASTNLSPSKILSNVNQELSENNPDCMFATIFFGTLNLSTGSLLYTNAGHNFPYIRRQDGTLEKLGQKHGPAIGVIDGLTYKESRTTLGHGDILFSFTDGVTEALDPEENLFSTERLSTLLATEKFYSAKESVQLVHQAVTDFQGSAEQADDITMLALQFLGYPDAANKASELVIKDELLSLLRDDWE</sequence>
<dbReference type="PANTHER" id="PTHR43156">
    <property type="entry name" value="STAGE II SPORULATION PROTEIN E-RELATED"/>
    <property type="match status" value="1"/>
</dbReference>
<reference evidence="5" key="1">
    <citation type="submission" date="2009-01" db="EMBL/GenBank/DDBJ databases">
        <title>Complete sequence of chromosome Cyanothece sp. PCC 7425.</title>
        <authorList>
            <consortium name="US DOE Joint Genome Institute"/>
            <person name="Lucas S."/>
            <person name="Copeland A."/>
            <person name="Lapidus A."/>
            <person name="Glavina del Rio T."/>
            <person name="Dalin E."/>
            <person name="Tice H."/>
            <person name="Bruce D."/>
            <person name="Goodwin L."/>
            <person name="Pitluck S."/>
            <person name="Sims D."/>
            <person name="Meineke L."/>
            <person name="Brettin T."/>
            <person name="Detter J.C."/>
            <person name="Han C."/>
            <person name="Larimer F."/>
            <person name="Land M."/>
            <person name="Hauser L."/>
            <person name="Kyrpides N."/>
            <person name="Ovchinnikova G."/>
            <person name="Liberton M."/>
            <person name="Stoeckel J."/>
            <person name="Banerjee A."/>
            <person name="Singh A."/>
            <person name="Page L."/>
            <person name="Sato H."/>
            <person name="Zhao L."/>
            <person name="Sherman L."/>
            <person name="Pakrasi H."/>
            <person name="Richardson P."/>
        </authorList>
    </citation>
    <scope>NUCLEOTIDE SEQUENCE</scope>
    <source>
        <strain evidence="5">PCC 7425</strain>
    </source>
</reference>
<protein>
    <submittedName>
        <fullName evidence="5">Protein serine/threonine phosphatase</fullName>
    </submittedName>
</protein>
<name>B8HV39_CYAP4</name>
<evidence type="ECO:0000259" key="4">
    <source>
        <dbReference type="SMART" id="SM00331"/>
    </source>
</evidence>
<evidence type="ECO:0000256" key="3">
    <source>
        <dbReference type="SAM" id="Phobius"/>
    </source>
</evidence>
<dbReference type="SMART" id="SM00331">
    <property type="entry name" value="PP2C_SIG"/>
    <property type="match status" value="1"/>
</dbReference>
<dbReference type="PANTHER" id="PTHR43156:SF2">
    <property type="entry name" value="STAGE II SPORULATION PROTEIN E"/>
    <property type="match status" value="1"/>
</dbReference>
<dbReference type="eggNOG" id="COG2208">
    <property type="taxonomic scope" value="Bacteria"/>
</dbReference>
<keyword evidence="3" id="KW-1133">Transmembrane helix</keyword>
<accession>B8HV39</accession>
<dbReference type="Pfam" id="PF07228">
    <property type="entry name" value="SpoIIE"/>
    <property type="match status" value="1"/>
</dbReference>
<evidence type="ECO:0000313" key="5">
    <source>
        <dbReference type="EMBL" id="ACL43086.1"/>
    </source>
</evidence>
<dbReference type="HOGENOM" id="CLU_729044_0_0_3"/>
<dbReference type="KEGG" id="cyn:Cyan7425_0699"/>
<feature type="domain" description="PPM-type phosphatase" evidence="4">
    <location>
        <begin position="126"/>
        <end position="351"/>
    </location>
</feature>
<dbReference type="STRING" id="395961.Cyan7425_0699"/>
<feature type="transmembrane region" description="Helical" evidence="3">
    <location>
        <begin position="19"/>
        <end position="38"/>
    </location>
</feature>
<dbReference type="InterPro" id="IPR001932">
    <property type="entry name" value="PPM-type_phosphatase-like_dom"/>
</dbReference>
<gene>
    <name evidence="5" type="ordered locus">Cyan7425_0699</name>
</gene>
<keyword evidence="2" id="KW-0175">Coiled coil</keyword>
<keyword evidence="1" id="KW-0378">Hydrolase</keyword>
<dbReference type="InterPro" id="IPR036457">
    <property type="entry name" value="PPM-type-like_dom_sf"/>
</dbReference>
<dbReference type="GO" id="GO:0016791">
    <property type="term" value="F:phosphatase activity"/>
    <property type="evidence" value="ECO:0007669"/>
    <property type="project" value="TreeGrafter"/>
</dbReference>